<dbReference type="Gene3D" id="3.30.2310.20">
    <property type="entry name" value="RelE-like"/>
    <property type="match status" value="1"/>
</dbReference>
<dbReference type="Proteomes" id="UP000433309">
    <property type="component" value="Unassembled WGS sequence"/>
</dbReference>
<dbReference type="SUPFAM" id="SSF143011">
    <property type="entry name" value="RelE-like"/>
    <property type="match status" value="1"/>
</dbReference>
<sequence>MQPRVPKSRMRGDEDLYKIKLAKLGYRLVYKVIDDTITVHVLAAGKRKRNAAYIKALERNT</sequence>
<comment type="caution">
    <text evidence="1">The sequence shown here is derived from an EMBL/GenBank/DDBJ whole genome shotgun (WGS) entry which is preliminary data.</text>
</comment>
<reference evidence="1 2" key="1">
    <citation type="submission" date="2019-11" db="EMBL/GenBank/DDBJ databases">
        <title>Novel species isolated from a subtropical stream in China.</title>
        <authorList>
            <person name="Lu H."/>
        </authorList>
    </citation>
    <scope>NUCLEOTIDE SEQUENCE [LARGE SCALE GENOMIC DNA]</scope>
    <source>
        <strain evidence="1 2">FT80W</strain>
    </source>
</reference>
<dbReference type="AlphaFoldDB" id="A0A6I2L6F8"/>
<name>A0A6I2L6F8_9BURK</name>
<dbReference type="EMBL" id="WKJK01000016">
    <property type="protein sequence ID" value="MRW93340.1"/>
    <property type="molecule type" value="Genomic_DNA"/>
</dbReference>
<evidence type="ECO:0000313" key="2">
    <source>
        <dbReference type="Proteomes" id="UP000433309"/>
    </source>
</evidence>
<proteinExistence type="predicted"/>
<keyword evidence="2" id="KW-1185">Reference proteome</keyword>
<evidence type="ECO:0000313" key="1">
    <source>
        <dbReference type="EMBL" id="MRW93340.1"/>
    </source>
</evidence>
<accession>A0A6I2L6F8</accession>
<gene>
    <name evidence="1" type="ORF">GJ699_25450</name>
</gene>
<evidence type="ECO:0008006" key="3">
    <source>
        <dbReference type="Google" id="ProtNLM"/>
    </source>
</evidence>
<organism evidence="1 2">
    <name type="scientific">Duganella guangzhouensis</name>
    <dbReference type="NCBI Taxonomy" id="2666084"/>
    <lineage>
        <taxon>Bacteria</taxon>
        <taxon>Pseudomonadati</taxon>
        <taxon>Pseudomonadota</taxon>
        <taxon>Betaproteobacteria</taxon>
        <taxon>Burkholderiales</taxon>
        <taxon>Oxalobacteraceae</taxon>
        <taxon>Telluria group</taxon>
        <taxon>Duganella</taxon>
    </lineage>
</organism>
<dbReference type="InterPro" id="IPR035093">
    <property type="entry name" value="RelE/ParE_toxin_dom_sf"/>
</dbReference>
<protein>
    <recommendedName>
        <fullName evidence="3">Type II toxin-antitoxin system mRNA interferase toxin, RelE/StbE family</fullName>
    </recommendedName>
</protein>